<dbReference type="InParanoid" id="K1X9S2"/>
<evidence type="ECO:0000313" key="2">
    <source>
        <dbReference type="EMBL" id="EKD21752.1"/>
    </source>
</evidence>
<proteinExistence type="predicted"/>
<dbReference type="Proteomes" id="UP000006753">
    <property type="component" value="Unassembled WGS sequence"/>
</dbReference>
<organism evidence="2 3">
    <name type="scientific">Marssonina brunnea f. sp. multigermtubi (strain MB_m1)</name>
    <name type="common">Marssonina leaf spot fungus</name>
    <dbReference type="NCBI Taxonomy" id="1072389"/>
    <lineage>
        <taxon>Eukaryota</taxon>
        <taxon>Fungi</taxon>
        <taxon>Dikarya</taxon>
        <taxon>Ascomycota</taxon>
        <taxon>Pezizomycotina</taxon>
        <taxon>Leotiomycetes</taxon>
        <taxon>Helotiales</taxon>
        <taxon>Drepanopezizaceae</taxon>
        <taxon>Drepanopeziza</taxon>
    </lineage>
</organism>
<name>K1X9S2_MARBU</name>
<dbReference type="eggNOG" id="ENOG502T0ZY">
    <property type="taxonomic scope" value="Eukaryota"/>
</dbReference>
<dbReference type="AlphaFoldDB" id="K1X9S2"/>
<dbReference type="GeneID" id="18756800"/>
<evidence type="ECO:0000256" key="1">
    <source>
        <dbReference type="SAM" id="MobiDB-lite"/>
    </source>
</evidence>
<dbReference type="OrthoDB" id="3649348at2759"/>
<dbReference type="HOGENOM" id="CLU_121037_0_0_1"/>
<sequence length="153" mass="16108">MASSNTLRIILCGKSTQLALTVKAGLLPEYEVIHIILSPEAGASEIPPLLAGHGLPRPARDHDPQQEPSNLGSAPAPISAVVLGGGYGDDESVRRLRAACAGERGVPWLRPDVSVPTPPPGLKYGAHVVGRVKACLRELEEEGRAVGDGVYFY</sequence>
<dbReference type="OMA" id="PEYPKLM"/>
<dbReference type="EMBL" id="JH921428">
    <property type="protein sequence ID" value="EKD21752.1"/>
    <property type="molecule type" value="Genomic_DNA"/>
</dbReference>
<protein>
    <submittedName>
        <fullName evidence="2">Uncharacterized protein</fullName>
    </submittedName>
</protein>
<evidence type="ECO:0000313" key="3">
    <source>
        <dbReference type="Proteomes" id="UP000006753"/>
    </source>
</evidence>
<gene>
    <name evidence="2" type="ORF">MBM_00865</name>
</gene>
<accession>K1X9S2</accession>
<keyword evidence="3" id="KW-1185">Reference proteome</keyword>
<dbReference type="KEGG" id="mbe:MBM_00865"/>
<reference evidence="2 3" key="1">
    <citation type="journal article" date="2012" name="BMC Genomics">
        <title>Sequencing the genome of Marssonina brunnea reveals fungus-poplar co-evolution.</title>
        <authorList>
            <person name="Zhu S."/>
            <person name="Cao Y.-Z."/>
            <person name="Jiang C."/>
            <person name="Tan B.-Y."/>
            <person name="Wang Z."/>
            <person name="Feng S."/>
            <person name="Zhang L."/>
            <person name="Su X.-H."/>
            <person name="Brejova B."/>
            <person name="Vinar T."/>
            <person name="Xu M."/>
            <person name="Wang M.-X."/>
            <person name="Zhang S.-G."/>
            <person name="Huang M.-R."/>
            <person name="Wu R."/>
            <person name="Zhou Y."/>
        </authorList>
    </citation>
    <scope>NUCLEOTIDE SEQUENCE [LARGE SCALE GENOMIC DNA]</scope>
    <source>
        <strain evidence="2 3">MB_m1</strain>
    </source>
</reference>
<feature type="region of interest" description="Disordered" evidence="1">
    <location>
        <begin position="52"/>
        <end position="75"/>
    </location>
</feature>